<dbReference type="GO" id="GO:0016567">
    <property type="term" value="P:protein ubiquitination"/>
    <property type="evidence" value="ECO:0007669"/>
    <property type="project" value="InterPro"/>
</dbReference>
<evidence type="ECO:0000256" key="6">
    <source>
        <dbReference type="SAM" id="Phobius"/>
    </source>
</evidence>
<evidence type="ECO:0000313" key="8">
    <source>
        <dbReference type="Proteomes" id="UP000009022"/>
    </source>
</evidence>
<feature type="transmembrane region" description="Helical" evidence="6">
    <location>
        <begin position="97"/>
        <end position="115"/>
    </location>
</feature>
<gene>
    <name evidence="7" type="ORF">TRIADDRAFT_31347</name>
</gene>
<proteinExistence type="inferred from homology"/>
<dbReference type="InterPro" id="IPR018801">
    <property type="entry name" value="TM129"/>
</dbReference>
<evidence type="ECO:0000313" key="7">
    <source>
        <dbReference type="EMBL" id="EDV20823.1"/>
    </source>
</evidence>
<keyword evidence="5 6" id="KW-0472">Membrane</keyword>
<dbReference type="GO" id="GO:0016020">
    <property type="term" value="C:membrane"/>
    <property type="evidence" value="ECO:0007669"/>
    <property type="project" value="UniProtKB-SubCell"/>
</dbReference>
<dbReference type="InParanoid" id="B3S979"/>
<dbReference type="RefSeq" id="XP_002116764.1">
    <property type="nucleotide sequence ID" value="XM_002116728.1"/>
</dbReference>
<evidence type="ECO:0000256" key="3">
    <source>
        <dbReference type="ARBA" id="ARBA00022692"/>
    </source>
</evidence>
<reference evidence="7 8" key="1">
    <citation type="journal article" date="2008" name="Nature">
        <title>The Trichoplax genome and the nature of placozoans.</title>
        <authorList>
            <person name="Srivastava M."/>
            <person name="Begovic E."/>
            <person name="Chapman J."/>
            <person name="Putnam N.H."/>
            <person name="Hellsten U."/>
            <person name="Kawashima T."/>
            <person name="Kuo A."/>
            <person name="Mitros T."/>
            <person name="Salamov A."/>
            <person name="Carpenter M.L."/>
            <person name="Signorovitch A.Y."/>
            <person name="Moreno M.A."/>
            <person name="Kamm K."/>
            <person name="Grimwood J."/>
            <person name="Schmutz J."/>
            <person name="Shapiro H."/>
            <person name="Grigoriev I.V."/>
            <person name="Buss L.W."/>
            <person name="Schierwater B."/>
            <person name="Dellaporta S.L."/>
            <person name="Rokhsar D.S."/>
        </authorList>
    </citation>
    <scope>NUCLEOTIDE SEQUENCE [LARGE SCALE GENOMIC DNA]</scope>
    <source>
        <strain evidence="7 8">Grell-BS-1999</strain>
    </source>
</reference>
<feature type="transmembrane region" description="Helical" evidence="6">
    <location>
        <begin position="6"/>
        <end position="24"/>
    </location>
</feature>
<comment type="subcellular location">
    <subcellularLocation>
        <location evidence="1">Membrane</location>
        <topology evidence="1">Multi-pass membrane protein</topology>
    </subcellularLocation>
</comment>
<dbReference type="STRING" id="10228.B3S979"/>
<evidence type="ECO:0000256" key="2">
    <source>
        <dbReference type="ARBA" id="ARBA00007332"/>
    </source>
</evidence>
<keyword evidence="3 6" id="KW-0812">Transmembrane</keyword>
<accession>B3S979</accession>
<dbReference type="PANTHER" id="PTHR31322:SF2">
    <property type="entry name" value="E3 UBIQUITIN-PROTEIN LIGASE TM129"/>
    <property type="match status" value="1"/>
</dbReference>
<feature type="transmembrane region" description="Helical" evidence="6">
    <location>
        <begin position="58"/>
        <end position="77"/>
    </location>
</feature>
<dbReference type="KEGG" id="tad:TRIADDRAFT_31347"/>
<comment type="similarity">
    <text evidence="2">Belongs to the TMEM129 family.</text>
</comment>
<evidence type="ECO:0000256" key="4">
    <source>
        <dbReference type="ARBA" id="ARBA00022989"/>
    </source>
</evidence>
<protein>
    <submittedName>
        <fullName evidence="7">Uncharacterized protein</fullName>
    </submittedName>
</protein>
<name>B3S979_TRIAD</name>
<dbReference type="FunCoup" id="B3S979">
    <property type="interactions" value="1525"/>
</dbReference>
<keyword evidence="8" id="KW-1185">Reference proteome</keyword>
<evidence type="ECO:0000256" key="1">
    <source>
        <dbReference type="ARBA" id="ARBA00004141"/>
    </source>
</evidence>
<dbReference type="OMA" id="KFATGPP"/>
<dbReference type="CTD" id="6757909"/>
<dbReference type="EMBL" id="DS985257">
    <property type="protein sequence ID" value="EDV20823.1"/>
    <property type="molecule type" value="Genomic_DNA"/>
</dbReference>
<dbReference type="eggNOG" id="KOG3899">
    <property type="taxonomic scope" value="Eukaryota"/>
</dbReference>
<evidence type="ECO:0000256" key="5">
    <source>
        <dbReference type="ARBA" id="ARBA00023136"/>
    </source>
</evidence>
<dbReference type="PANTHER" id="PTHR31322">
    <property type="entry name" value="E3 UBIQUITIN-PROTEIN LIGASE TM129"/>
    <property type="match status" value="1"/>
</dbReference>
<keyword evidence="4 6" id="KW-1133">Transmembrane helix</keyword>
<organism evidence="7 8">
    <name type="scientific">Trichoplax adhaerens</name>
    <name type="common">Trichoplax reptans</name>
    <dbReference type="NCBI Taxonomy" id="10228"/>
    <lineage>
        <taxon>Eukaryota</taxon>
        <taxon>Metazoa</taxon>
        <taxon>Placozoa</taxon>
        <taxon>Uniplacotomia</taxon>
        <taxon>Trichoplacea</taxon>
        <taxon>Trichoplacidae</taxon>
        <taxon>Trichoplax</taxon>
    </lineage>
</organism>
<dbReference type="GO" id="GO:0005783">
    <property type="term" value="C:endoplasmic reticulum"/>
    <property type="evidence" value="ECO:0000318"/>
    <property type="project" value="GO_Central"/>
</dbReference>
<dbReference type="PhylomeDB" id="B3S979"/>
<dbReference type="OrthoDB" id="10055027at2759"/>
<dbReference type="HOGENOM" id="CLU_048119_1_0_1"/>
<dbReference type="GO" id="GO:0061630">
    <property type="term" value="F:ubiquitin protein ligase activity"/>
    <property type="evidence" value="ECO:0000318"/>
    <property type="project" value="GO_Central"/>
</dbReference>
<dbReference type="Pfam" id="PF10272">
    <property type="entry name" value="Tmpp129"/>
    <property type="match status" value="1"/>
</dbReference>
<dbReference type="Proteomes" id="UP000009022">
    <property type="component" value="Unassembled WGS sequence"/>
</dbReference>
<dbReference type="AlphaFoldDB" id="B3S979"/>
<dbReference type="GeneID" id="6757909"/>
<sequence>MDLTFFTLVYFLILFCLIAPPTEFRRSGLTIEYILSSYLGSENIDFIGYHVRRTTANLLFHSCLPLSYYIILILLNYLSAENYPFNPWAGGIYWDVYFYMSSSIALLAITLGYYWSSSKWQHHPIVTNLQQFGQPWRVVSSSVNNEFRRIEKFSSGELNFCTYITDSWILKTSTYTLLIAHKHDAKLSIVDSQTYQLAVDSPTAVQKLHIRVKSVQRGKCDFIIVLNSEKYQELTGMLEEPIENMRNLVIQQSLSDKFVVAFKEQVMRNVRYIIPENAPAPEQCIGCLTKSADVKLQKLCYPPQEGECRSCFCKPMWCLDCMGKWFACRQDQRRIETWLSSKAPCPTCRATFCVLDVCAIEIL</sequence>